<dbReference type="InterPro" id="IPR047681">
    <property type="entry name" value="PPA1309-like"/>
</dbReference>
<evidence type="ECO:0000313" key="2">
    <source>
        <dbReference type="Proteomes" id="UP001499938"/>
    </source>
</evidence>
<gene>
    <name evidence="1" type="ORF">GCM10009811_19170</name>
</gene>
<evidence type="ECO:0000313" key="1">
    <source>
        <dbReference type="EMBL" id="GAA1794850.1"/>
    </source>
</evidence>
<comment type="caution">
    <text evidence="1">The sequence shown here is derived from an EMBL/GenBank/DDBJ whole genome shotgun (WGS) entry which is preliminary data.</text>
</comment>
<protein>
    <submittedName>
        <fullName evidence="1">PPA1309 family protein</fullName>
    </submittedName>
</protein>
<dbReference type="NCBIfam" id="NF040618">
    <property type="entry name" value="PPA1309_fam"/>
    <property type="match status" value="1"/>
</dbReference>
<reference evidence="1 2" key="1">
    <citation type="journal article" date="2019" name="Int. J. Syst. Evol. Microbiol.">
        <title>The Global Catalogue of Microorganisms (GCM) 10K type strain sequencing project: providing services to taxonomists for standard genome sequencing and annotation.</title>
        <authorList>
            <consortium name="The Broad Institute Genomics Platform"/>
            <consortium name="The Broad Institute Genome Sequencing Center for Infectious Disease"/>
            <person name="Wu L."/>
            <person name="Ma J."/>
        </authorList>
    </citation>
    <scope>NUCLEOTIDE SEQUENCE [LARGE SCALE GENOMIC DNA]</scope>
    <source>
        <strain evidence="1 2">JCM 15592</strain>
    </source>
</reference>
<organism evidence="1 2">
    <name type="scientific">Nostocoides veronense</name>
    <dbReference type="NCBI Taxonomy" id="330836"/>
    <lineage>
        <taxon>Bacteria</taxon>
        <taxon>Bacillati</taxon>
        <taxon>Actinomycetota</taxon>
        <taxon>Actinomycetes</taxon>
        <taxon>Micrococcales</taxon>
        <taxon>Intrasporangiaceae</taxon>
        <taxon>Nostocoides</taxon>
    </lineage>
</organism>
<keyword evidence="2" id="KW-1185">Reference proteome</keyword>
<accession>A0ABN2LNW1</accession>
<name>A0ABN2LNW1_9MICO</name>
<dbReference type="Proteomes" id="UP001499938">
    <property type="component" value="Unassembled WGS sequence"/>
</dbReference>
<dbReference type="EMBL" id="BAAAPO010000031">
    <property type="protein sequence ID" value="GAA1794850.1"/>
    <property type="molecule type" value="Genomic_DNA"/>
</dbReference>
<sequence length="175" mass="18668">MGAMEADPLQVVAVETERYVARGGWDQPARLFALVPTHELAASAPSLDGAAEAGPQDLSAVEQDGFDPGDDLQGALLRIMWPEAVHGVALSIERIVLPPGAEAELAGGDSIDRLQKHPERKDVRLVVAVLRDGRSICLLRQRAYDSDDMVAMSPDLAAGLVEALAATLREDAPQR</sequence>
<proteinExistence type="predicted"/>